<keyword evidence="12" id="KW-0067">ATP-binding</keyword>
<dbReference type="PANTHER" id="PTHR42705:SF3">
    <property type="entry name" value="ATP-DEPENDENT DNA LIGASE"/>
    <property type="match status" value="1"/>
</dbReference>
<proteinExistence type="predicted"/>
<evidence type="ECO:0000256" key="3">
    <source>
        <dbReference type="ARBA" id="ARBA00022598"/>
    </source>
</evidence>
<evidence type="ECO:0000256" key="11">
    <source>
        <dbReference type="ARBA" id="ARBA00022839"/>
    </source>
</evidence>
<sequence length="661" mass="74532">GARKGAIPARIEPMLATLAERPFSDPNWLFEIKWDGVRALAWIEGGAVTLRSRNNVDITSRYPEFATLRKVFAASQAILDGEIVALDERGHSDFQRLQERMHVRAPGEKHLRETPVVYFVFDLLYCDGYDLRAAPLMARKQLLERLLHASQRFRYSDHQLEHGKELFDLAKETGLEGIVAKRADSAYVGDRSANWAKLKVSQTIDAVVGGWTEARTGAIPFGSLLLGLYEGKKLRFIGHVGSGFDAKKHAELNGRWKELAVSTCPFESVPETNEKPSWLKPAVVARVKYSGWTQERYLRHPVFIGLREDVKPEDCKWESEVAAAPAAVVRAAEVVGSVISKKAEIEAELFKGRAETITIELDGKRLRFSNLNKVYFPESGYTKRDLLAYYYRIADNILPFLKDRALVLRRYPDGIQGQAFFQKDLREGVPEWLKTAPIESEERGKQIHYATADDRASLLFLTGLGCIDHNPWSSRLDDLEHPDYFFFDLDPSDGTEFSVVVTIARALHAKLEELGIVSFLKTSGATGFHIFIPVEPVYTYEQLRTFGEIIARTVTTQHPNLVTSERSVAKRPAGRVLIDVQQNAIGRPLAAAYSVRAFPKAPVSAPVLPRELRPSLRPESLNIKTIFARLKEKGDFWKDFWTARQRIEGAIEALSSRINSR</sequence>
<organism evidence="22 23">
    <name type="scientific">Candidatus Acidiferrum panamense</name>
    <dbReference type="NCBI Taxonomy" id="2741543"/>
    <lineage>
        <taxon>Bacteria</taxon>
        <taxon>Pseudomonadati</taxon>
        <taxon>Acidobacteriota</taxon>
        <taxon>Terriglobia</taxon>
        <taxon>Candidatus Acidiferrales</taxon>
        <taxon>Candidatus Acidiferrum</taxon>
    </lineage>
</organism>
<evidence type="ECO:0000313" key="23">
    <source>
        <dbReference type="Proteomes" id="UP000567293"/>
    </source>
</evidence>
<dbReference type="EC" id="6.5.1.1" evidence="2"/>
<name>A0A7V8SYS8_9BACT</name>
<dbReference type="SUPFAM" id="SSF56091">
    <property type="entry name" value="DNA ligase/mRNA capping enzyme, catalytic domain"/>
    <property type="match status" value="1"/>
</dbReference>
<evidence type="ECO:0000256" key="19">
    <source>
        <dbReference type="ARBA" id="ARBA00029943"/>
    </source>
</evidence>
<dbReference type="NCBIfam" id="TIGR02776">
    <property type="entry name" value="NHEJ_ligase_prk"/>
    <property type="match status" value="1"/>
</dbReference>
<comment type="catalytic activity">
    <reaction evidence="20">
        <text>ATP + (deoxyribonucleotide)n-3'-hydroxyl + 5'-phospho-(deoxyribonucleotide)m = (deoxyribonucleotide)n+m + AMP + diphosphate.</text>
        <dbReference type="EC" id="6.5.1.1"/>
    </reaction>
</comment>
<dbReference type="CDD" id="cd07906">
    <property type="entry name" value="Adenylation_DNA_ligase_LigD_LigC"/>
    <property type="match status" value="1"/>
</dbReference>
<dbReference type="InterPro" id="IPR012310">
    <property type="entry name" value="DNA_ligase_ATP-dep_cent"/>
</dbReference>
<evidence type="ECO:0000256" key="15">
    <source>
        <dbReference type="ARBA" id="ARBA00023172"/>
    </source>
</evidence>
<comment type="cofactor">
    <cofactor evidence="1">
        <name>Mn(2+)</name>
        <dbReference type="ChEBI" id="CHEBI:29035"/>
    </cofactor>
</comment>
<evidence type="ECO:0000256" key="16">
    <source>
        <dbReference type="ARBA" id="ARBA00023204"/>
    </source>
</evidence>
<dbReference type="InterPro" id="IPR014146">
    <property type="entry name" value="LigD_ligase_dom"/>
</dbReference>
<dbReference type="AlphaFoldDB" id="A0A7V8SYS8"/>
<evidence type="ECO:0000256" key="4">
    <source>
        <dbReference type="ARBA" id="ARBA00022679"/>
    </source>
</evidence>
<evidence type="ECO:0000256" key="8">
    <source>
        <dbReference type="ARBA" id="ARBA00022741"/>
    </source>
</evidence>
<dbReference type="GO" id="GO:0006310">
    <property type="term" value="P:DNA recombination"/>
    <property type="evidence" value="ECO:0007669"/>
    <property type="project" value="UniProtKB-KW"/>
</dbReference>
<evidence type="ECO:0000256" key="1">
    <source>
        <dbReference type="ARBA" id="ARBA00001936"/>
    </source>
</evidence>
<dbReference type="GO" id="GO:0003910">
    <property type="term" value="F:DNA ligase (ATP) activity"/>
    <property type="evidence" value="ECO:0007669"/>
    <property type="project" value="UniProtKB-EC"/>
</dbReference>
<keyword evidence="15" id="KW-0233">DNA recombination</keyword>
<comment type="caution">
    <text evidence="22">The sequence shown here is derived from an EMBL/GenBank/DDBJ whole genome shotgun (WGS) entry which is preliminary data.</text>
</comment>
<evidence type="ECO:0000256" key="9">
    <source>
        <dbReference type="ARBA" id="ARBA00022763"/>
    </source>
</evidence>
<keyword evidence="8" id="KW-0547">Nucleotide-binding</keyword>
<evidence type="ECO:0000259" key="21">
    <source>
        <dbReference type="PROSITE" id="PS50160"/>
    </source>
</evidence>
<reference evidence="22" key="1">
    <citation type="submission" date="2020-06" db="EMBL/GenBank/DDBJ databases">
        <title>Legume-microbial interactions unlock mineral nutrients during tropical forest succession.</title>
        <authorList>
            <person name="Epihov D.Z."/>
        </authorList>
    </citation>
    <scope>NUCLEOTIDE SEQUENCE [LARGE SCALE GENOMIC DNA]</scope>
    <source>
        <strain evidence="22">Pan2503</strain>
    </source>
</reference>
<dbReference type="InterPro" id="IPR014145">
    <property type="entry name" value="LigD_pol_dom"/>
</dbReference>
<accession>A0A7V8SYS8</accession>
<dbReference type="GO" id="GO:0003677">
    <property type="term" value="F:DNA binding"/>
    <property type="evidence" value="ECO:0007669"/>
    <property type="project" value="UniProtKB-KW"/>
</dbReference>
<keyword evidence="11" id="KW-0269">Exonuclease</keyword>
<keyword evidence="6" id="KW-0540">Nuclease</keyword>
<evidence type="ECO:0000256" key="20">
    <source>
        <dbReference type="ARBA" id="ARBA00034003"/>
    </source>
</evidence>
<evidence type="ECO:0000256" key="18">
    <source>
        <dbReference type="ARBA" id="ARBA00023268"/>
    </source>
</evidence>
<dbReference type="CDD" id="cd07971">
    <property type="entry name" value="OBF_DNA_ligase_LigD"/>
    <property type="match status" value="1"/>
</dbReference>
<keyword evidence="18" id="KW-0511">Multifunctional enzyme</keyword>
<dbReference type="Pfam" id="PF04679">
    <property type="entry name" value="DNA_ligase_A_C"/>
    <property type="match status" value="1"/>
</dbReference>
<gene>
    <name evidence="22" type="primary">ligD</name>
    <name evidence="22" type="ORF">HRJ53_22045</name>
</gene>
<evidence type="ECO:0000256" key="6">
    <source>
        <dbReference type="ARBA" id="ARBA00022722"/>
    </source>
</evidence>
<feature type="non-terminal residue" evidence="22">
    <location>
        <position position="1"/>
    </location>
</feature>
<dbReference type="Proteomes" id="UP000567293">
    <property type="component" value="Unassembled WGS sequence"/>
</dbReference>
<evidence type="ECO:0000256" key="7">
    <source>
        <dbReference type="ARBA" id="ARBA00022723"/>
    </source>
</evidence>
<dbReference type="GO" id="GO:0006281">
    <property type="term" value="P:DNA repair"/>
    <property type="evidence" value="ECO:0007669"/>
    <property type="project" value="UniProtKB-KW"/>
</dbReference>
<evidence type="ECO:0000256" key="2">
    <source>
        <dbReference type="ARBA" id="ARBA00012727"/>
    </source>
</evidence>
<dbReference type="Gene3D" id="3.30.470.30">
    <property type="entry name" value="DNA ligase/mRNA capping enzyme"/>
    <property type="match status" value="1"/>
</dbReference>
<dbReference type="GO" id="GO:0046872">
    <property type="term" value="F:metal ion binding"/>
    <property type="evidence" value="ECO:0007669"/>
    <property type="project" value="UniProtKB-KW"/>
</dbReference>
<keyword evidence="16" id="KW-0234">DNA repair</keyword>
<dbReference type="NCBIfam" id="TIGR02779">
    <property type="entry name" value="NHEJ_ligase_lig"/>
    <property type="match status" value="1"/>
</dbReference>
<dbReference type="InterPro" id="IPR014143">
    <property type="entry name" value="NHEJ_ligase_prk"/>
</dbReference>
<keyword evidence="4" id="KW-0808">Transferase</keyword>
<keyword evidence="5" id="KW-0548">Nucleotidyltransferase</keyword>
<evidence type="ECO:0000313" key="22">
    <source>
        <dbReference type="EMBL" id="MBA0087675.1"/>
    </source>
</evidence>
<dbReference type="GO" id="GO:0004527">
    <property type="term" value="F:exonuclease activity"/>
    <property type="evidence" value="ECO:0007669"/>
    <property type="project" value="UniProtKB-KW"/>
</dbReference>
<keyword evidence="17" id="KW-0464">Manganese</keyword>
<evidence type="ECO:0000256" key="5">
    <source>
        <dbReference type="ARBA" id="ARBA00022695"/>
    </source>
</evidence>
<dbReference type="Gene3D" id="2.40.50.140">
    <property type="entry name" value="Nucleic acid-binding proteins"/>
    <property type="match status" value="1"/>
</dbReference>
<dbReference type="GO" id="GO:0003887">
    <property type="term" value="F:DNA-directed DNA polymerase activity"/>
    <property type="evidence" value="ECO:0007669"/>
    <property type="project" value="UniProtKB-KW"/>
</dbReference>
<evidence type="ECO:0000256" key="10">
    <source>
        <dbReference type="ARBA" id="ARBA00022801"/>
    </source>
</evidence>
<keyword evidence="10" id="KW-0378">Hydrolase</keyword>
<dbReference type="Gene3D" id="3.90.920.10">
    <property type="entry name" value="DNA primase, PRIM domain"/>
    <property type="match status" value="1"/>
</dbReference>
<dbReference type="Pfam" id="PF01068">
    <property type="entry name" value="DNA_ligase_A_M"/>
    <property type="match status" value="1"/>
</dbReference>
<keyword evidence="9" id="KW-0227">DNA damage</keyword>
<protein>
    <recommendedName>
        <fullName evidence="2">DNA ligase (ATP)</fullName>
        <ecNumber evidence="2">6.5.1.1</ecNumber>
    </recommendedName>
    <alternativeName>
        <fullName evidence="19">NHEJ DNA polymerase</fullName>
    </alternativeName>
</protein>
<dbReference type="InterPro" id="IPR012340">
    <property type="entry name" value="NA-bd_OB-fold"/>
</dbReference>
<dbReference type="InterPro" id="IPR016059">
    <property type="entry name" value="DNA_ligase_ATP-dep_CS"/>
</dbReference>
<keyword evidence="3 22" id="KW-0436">Ligase</keyword>
<dbReference type="PROSITE" id="PS50160">
    <property type="entry name" value="DNA_LIGASE_A3"/>
    <property type="match status" value="1"/>
</dbReference>
<dbReference type="Pfam" id="PF21686">
    <property type="entry name" value="LigD_Prim-Pol"/>
    <property type="match status" value="1"/>
</dbReference>
<dbReference type="GO" id="GO:0005524">
    <property type="term" value="F:ATP binding"/>
    <property type="evidence" value="ECO:0007669"/>
    <property type="project" value="UniProtKB-KW"/>
</dbReference>
<keyword evidence="13" id="KW-0239">DNA-directed DNA polymerase</keyword>
<dbReference type="SUPFAM" id="SSF50249">
    <property type="entry name" value="Nucleic acid-binding proteins"/>
    <property type="match status" value="1"/>
</dbReference>
<evidence type="ECO:0000256" key="13">
    <source>
        <dbReference type="ARBA" id="ARBA00022932"/>
    </source>
</evidence>
<evidence type="ECO:0000256" key="12">
    <source>
        <dbReference type="ARBA" id="ARBA00022840"/>
    </source>
</evidence>
<dbReference type="Gene3D" id="3.30.1490.70">
    <property type="match status" value="1"/>
</dbReference>
<dbReference type="PANTHER" id="PTHR42705">
    <property type="entry name" value="BIFUNCTIONAL NON-HOMOLOGOUS END JOINING PROTEIN LIGD"/>
    <property type="match status" value="1"/>
</dbReference>
<evidence type="ECO:0000256" key="14">
    <source>
        <dbReference type="ARBA" id="ARBA00023125"/>
    </source>
</evidence>
<keyword evidence="7" id="KW-0479">Metal-binding</keyword>
<keyword evidence="14" id="KW-0238">DNA-binding</keyword>
<keyword evidence="23" id="KW-1185">Reference proteome</keyword>
<feature type="domain" description="ATP-dependent DNA ligase family profile" evidence="21">
    <location>
        <begin position="109"/>
        <end position="199"/>
    </location>
</feature>
<evidence type="ECO:0000256" key="17">
    <source>
        <dbReference type="ARBA" id="ARBA00023211"/>
    </source>
</evidence>
<dbReference type="InterPro" id="IPR052171">
    <property type="entry name" value="NHEJ_LigD"/>
</dbReference>
<dbReference type="EMBL" id="JACDQQ010002124">
    <property type="protein sequence ID" value="MBA0087675.1"/>
    <property type="molecule type" value="Genomic_DNA"/>
</dbReference>
<dbReference type="PROSITE" id="PS00697">
    <property type="entry name" value="DNA_LIGASE_A1"/>
    <property type="match status" value="1"/>
</dbReference>
<dbReference type="InterPro" id="IPR012309">
    <property type="entry name" value="DNA_ligase_ATP-dep_C"/>
</dbReference>